<evidence type="ECO:0000313" key="2">
    <source>
        <dbReference type="EMBL" id="ELU39653.1"/>
    </source>
</evidence>
<sequence length="641" mass="68728">MPPADWSGYGAPRSPYSPAPPYLYGHPVYANIPHLPSLLDQCRAPYPPLPVAPVAFLRDLQAQSSQGATSPLPALPPVPQLPGPAKLEEWKHVLEFLLGNQTDLFIPKLQAQIFDTAPVDRVFRRLTSTVQVRFGERQGSDIINRVHLVPRGNLAMGTILAGNPKMDVDLVIPSDFILRRWNVTASETDDLRPRTIADALDLHPASINRGEIEAAKLQWVFQAIWEQLNGSADGFIFPGGREEAERYLPRDWCNRHKDSVSDSNRLRLITVGGVPPLKINVFVKVSLSLYGQDMIVGVDRTSAKVADKYQLIKTLRTPGVSLSEPPLSANLKTAIFLLCWSQSLLKLEGVPKIPGISTIRSSHFLLALTALQKLDSSDKLYIPPSSTPEPFSLCAVLKAVVKILNFLDRAYQSPVTIPSVSGGGSLFAFPLVSSLYSLSTRATKKLIVCDLQGSCTIMDTLALQIPPLEQLIVRAGLKLALAQFFPLEAALSAMNFGSLFDDVAKEAAEAAAKKAKEALGDAAEDVVKGLAEGDGLPNGEGSNGNEPSQGPDQGVSSKDDSGAGKDTNVEGSTTGPTEQSSDKQSPKSKSDEKATSNDPKTPLVTSPKGGRKGPSSVTGSVTGQSQGKGAVGKDKNEKAKR</sequence>
<proteinExistence type="predicted"/>
<evidence type="ECO:0000256" key="1">
    <source>
        <dbReference type="SAM" id="MobiDB-lite"/>
    </source>
</evidence>
<gene>
    <name evidence="2" type="ORF">AG1IA_06317</name>
</gene>
<keyword evidence="3" id="KW-1185">Reference proteome</keyword>
<feature type="compositionally biased region" description="Basic and acidic residues" evidence="1">
    <location>
        <begin position="631"/>
        <end position="641"/>
    </location>
</feature>
<comment type="caution">
    <text evidence="2">The sequence shown here is derived from an EMBL/GenBank/DDBJ whole genome shotgun (WGS) entry which is preliminary data.</text>
</comment>
<dbReference type="HOGENOM" id="CLU_427096_0_0_1"/>
<name>L8WSD4_THACA</name>
<feature type="region of interest" description="Disordered" evidence="1">
    <location>
        <begin position="530"/>
        <end position="641"/>
    </location>
</feature>
<feature type="compositionally biased region" description="Polar residues" evidence="1">
    <location>
        <begin position="543"/>
        <end position="556"/>
    </location>
</feature>
<organism evidence="2 3">
    <name type="scientific">Thanatephorus cucumeris (strain AG1-IA)</name>
    <name type="common">Rice sheath blight fungus</name>
    <name type="synonym">Rhizoctonia solani</name>
    <dbReference type="NCBI Taxonomy" id="983506"/>
    <lineage>
        <taxon>Eukaryota</taxon>
        <taxon>Fungi</taxon>
        <taxon>Dikarya</taxon>
        <taxon>Basidiomycota</taxon>
        <taxon>Agaricomycotina</taxon>
        <taxon>Agaricomycetes</taxon>
        <taxon>Cantharellales</taxon>
        <taxon>Ceratobasidiaceae</taxon>
        <taxon>Rhizoctonia</taxon>
        <taxon>Rhizoctonia solani AG-1</taxon>
    </lineage>
</organism>
<evidence type="ECO:0000313" key="3">
    <source>
        <dbReference type="Proteomes" id="UP000011668"/>
    </source>
</evidence>
<protein>
    <submittedName>
        <fullName evidence="2">Uncharacterized protein</fullName>
    </submittedName>
</protein>
<dbReference type="EMBL" id="AFRT01001671">
    <property type="protein sequence ID" value="ELU39653.1"/>
    <property type="molecule type" value="Genomic_DNA"/>
</dbReference>
<dbReference type="AlphaFoldDB" id="L8WSD4"/>
<reference evidence="2 3" key="1">
    <citation type="journal article" date="2013" name="Nat. Commun.">
        <title>The evolution and pathogenic mechanisms of the rice sheath blight pathogen.</title>
        <authorList>
            <person name="Zheng A."/>
            <person name="Lin R."/>
            <person name="Xu L."/>
            <person name="Qin P."/>
            <person name="Tang C."/>
            <person name="Ai P."/>
            <person name="Zhang D."/>
            <person name="Liu Y."/>
            <person name="Sun Z."/>
            <person name="Feng H."/>
            <person name="Wang Y."/>
            <person name="Chen Y."/>
            <person name="Liang X."/>
            <person name="Fu R."/>
            <person name="Li Q."/>
            <person name="Zhang J."/>
            <person name="Yu X."/>
            <person name="Xie Z."/>
            <person name="Ding L."/>
            <person name="Guan P."/>
            <person name="Tang J."/>
            <person name="Liang Y."/>
            <person name="Wang S."/>
            <person name="Deng Q."/>
            <person name="Li S."/>
            <person name="Zhu J."/>
            <person name="Wang L."/>
            <person name="Liu H."/>
            <person name="Li P."/>
        </authorList>
    </citation>
    <scope>NUCLEOTIDE SEQUENCE [LARGE SCALE GENOMIC DNA]</scope>
    <source>
        <strain evidence="3">AG-1 IA</strain>
    </source>
</reference>
<dbReference type="Proteomes" id="UP000011668">
    <property type="component" value="Unassembled WGS sequence"/>
</dbReference>
<feature type="compositionally biased region" description="Polar residues" evidence="1">
    <location>
        <begin position="615"/>
        <end position="627"/>
    </location>
</feature>
<feature type="compositionally biased region" description="Basic and acidic residues" evidence="1">
    <location>
        <begin position="580"/>
        <end position="595"/>
    </location>
</feature>
<dbReference type="OrthoDB" id="3260743at2759"/>
<accession>L8WSD4</accession>